<dbReference type="SUPFAM" id="SSF81891">
    <property type="entry name" value="Poly A polymerase C-terminal region-like"/>
    <property type="match status" value="1"/>
</dbReference>
<dbReference type="SUPFAM" id="SSF81301">
    <property type="entry name" value="Nucleotidyltransferase"/>
    <property type="match status" value="1"/>
</dbReference>
<keyword evidence="3 4" id="KW-0694">RNA-binding</keyword>
<dbReference type="EMBL" id="BRXW01000193">
    <property type="protein sequence ID" value="GMI13520.1"/>
    <property type="molecule type" value="Genomic_DNA"/>
</dbReference>
<gene>
    <name evidence="6" type="ORF">TrLO_g6779</name>
</gene>
<dbReference type="PANTHER" id="PTHR13734:SF5">
    <property type="entry name" value="CCA TRNA NUCLEOTIDYLTRANSFERASE, MITOCHONDRIAL"/>
    <property type="match status" value="1"/>
</dbReference>
<accession>A0A9W7KW67</accession>
<organism evidence="6 7">
    <name type="scientific">Triparma laevis f. longispina</name>
    <dbReference type="NCBI Taxonomy" id="1714387"/>
    <lineage>
        <taxon>Eukaryota</taxon>
        <taxon>Sar</taxon>
        <taxon>Stramenopiles</taxon>
        <taxon>Ochrophyta</taxon>
        <taxon>Bolidophyceae</taxon>
        <taxon>Parmales</taxon>
        <taxon>Triparmaceae</taxon>
        <taxon>Triparma</taxon>
    </lineage>
</organism>
<feature type="domain" description="Poly A polymerase head" evidence="5">
    <location>
        <begin position="38"/>
        <end position="180"/>
    </location>
</feature>
<keyword evidence="7" id="KW-1185">Reference proteome</keyword>
<protein>
    <recommendedName>
        <fullName evidence="5">Poly A polymerase head domain-containing protein</fullName>
    </recommendedName>
</protein>
<dbReference type="GO" id="GO:0052927">
    <property type="term" value="F:CC tRNA cytidylyltransferase activity"/>
    <property type="evidence" value="ECO:0007669"/>
    <property type="project" value="TreeGrafter"/>
</dbReference>
<evidence type="ECO:0000313" key="6">
    <source>
        <dbReference type="EMBL" id="GMI13520.1"/>
    </source>
</evidence>
<comment type="similarity">
    <text evidence="1 4">Belongs to the tRNA nucleotidyltransferase/poly(A) polymerase family.</text>
</comment>
<dbReference type="OrthoDB" id="445712at2759"/>
<keyword evidence="2 4" id="KW-0808">Transferase</keyword>
<name>A0A9W7KW67_9STRA</name>
<dbReference type="Proteomes" id="UP001165122">
    <property type="component" value="Unassembled WGS sequence"/>
</dbReference>
<evidence type="ECO:0000313" key="7">
    <source>
        <dbReference type="Proteomes" id="UP001165122"/>
    </source>
</evidence>
<evidence type="ECO:0000256" key="4">
    <source>
        <dbReference type="RuleBase" id="RU003953"/>
    </source>
</evidence>
<evidence type="ECO:0000259" key="5">
    <source>
        <dbReference type="Pfam" id="PF01743"/>
    </source>
</evidence>
<dbReference type="GO" id="GO:0003723">
    <property type="term" value="F:RNA binding"/>
    <property type="evidence" value="ECO:0007669"/>
    <property type="project" value="UniProtKB-KW"/>
</dbReference>
<reference evidence="7" key="1">
    <citation type="journal article" date="2023" name="Commun. Biol.">
        <title>Genome analysis of Parmales, the sister group of diatoms, reveals the evolutionary specialization of diatoms from phago-mixotrophs to photoautotrophs.</title>
        <authorList>
            <person name="Ban H."/>
            <person name="Sato S."/>
            <person name="Yoshikawa S."/>
            <person name="Yamada K."/>
            <person name="Nakamura Y."/>
            <person name="Ichinomiya M."/>
            <person name="Sato N."/>
            <person name="Blanc-Mathieu R."/>
            <person name="Endo H."/>
            <person name="Kuwata A."/>
            <person name="Ogata H."/>
        </authorList>
    </citation>
    <scope>NUCLEOTIDE SEQUENCE [LARGE SCALE GENOMIC DNA]</scope>
    <source>
        <strain evidence="7">NIES 3700</strain>
    </source>
</reference>
<dbReference type="Gene3D" id="1.10.3090.10">
    <property type="entry name" value="cca-adding enzyme, domain 2"/>
    <property type="match status" value="1"/>
</dbReference>
<evidence type="ECO:0000256" key="2">
    <source>
        <dbReference type="ARBA" id="ARBA00022679"/>
    </source>
</evidence>
<dbReference type="PANTHER" id="PTHR13734">
    <property type="entry name" value="TRNA-NUCLEOTIDYLTRANSFERASE"/>
    <property type="match status" value="1"/>
</dbReference>
<evidence type="ECO:0000256" key="3">
    <source>
        <dbReference type="ARBA" id="ARBA00022884"/>
    </source>
</evidence>
<comment type="caution">
    <text evidence="6">The sequence shown here is derived from an EMBL/GenBank/DDBJ whole genome shotgun (WGS) entry which is preliminary data.</text>
</comment>
<dbReference type="GO" id="GO:0001680">
    <property type="term" value="P:tRNA 3'-terminal CCA addition"/>
    <property type="evidence" value="ECO:0007669"/>
    <property type="project" value="TreeGrafter"/>
</dbReference>
<dbReference type="InterPro" id="IPR002646">
    <property type="entry name" value="PolA_pol_head_dom"/>
</dbReference>
<dbReference type="CDD" id="cd05398">
    <property type="entry name" value="NT_ClassII-CCAase"/>
    <property type="match status" value="1"/>
</dbReference>
<dbReference type="GO" id="GO:0052929">
    <property type="term" value="F:ATP:3'-cytidine-cytidine-tRNA adenylyltransferase activity"/>
    <property type="evidence" value="ECO:0007669"/>
    <property type="project" value="TreeGrafter"/>
</dbReference>
<evidence type="ECO:0000256" key="1">
    <source>
        <dbReference type="ARBA" id="ARBA00007265"/>
    </source>
</evidence>
<dbReference type="AlphaFoldDB" id="A0A9W7KW67"/>
<proteinExistence type="inferred from homology"/>
<sequence length="494" mass="55263">MSSVPPPPPPTITLIPAEASLFTFLLSVALTSPTPVILRVAGGWVRDKLLNKQSSDIDIALDTLSGVDFATLCCEYLEGKEEEPDKKKPKFATIQSNPEQSKHLETATMNLFDYSIDFTNLRTETYSSTTNRIPEIAFGTPSEDSSRRDFTVNSLFYNITTSKIEDYYNGISDLNNGMIRTPLNPKLTFLDDPLRVLRGVRFSSRFGFCLEGGVVGAMKDDEVREALRMKVSKERVGKELMGCFKTDEGGVEAFKLLTSLKLDEVIFECPDGVKLGHQYVSKVDCYVGVPGVDIRLLLISAILSPNASETFEELQKNGKTYKPRNKVHWVIRDGIKWKSQDASDVQMLVESLGVGGDLLRNAEADRLECGMFLRNCKGLWRTGLALAVIKMIGNGEDASDLYEKTMTKFTNFNLEDCWKQKPVVDGKTLQTTLNLGKGPEVGKWMKKVVEFMLVNEGGSKEQCIEYLKECKEREMEVERGMEVEVDKKVDEGVK</sequence>
<dbReference type="InterPro" id="IPR043519">
    <property type="entry name" value="NT_sf"/>
</dbReference>
<dbReference type="Gene3D" id="3.30.460.10">
    <property type="entry name" value="Beta Polymerase, domain 2"/>
    <property type="match status" value="1"/>
</dbReference>
<dbReference type="Pfam" id="PF01743">
    <property type="entry name" value="PolyA_pol"/>
    <property type="match status" value="1"/>
</dbReference>